<dbReference type="SUPFAM" id="SSF89447">
    <property type="entry name" value="AbrB/MazE/MraZ-like"/>
    <property type="match status" value="1"/>
</dbReference>
<dbReference type="SMART" id="SM00966">
    <property type="entry name" value="SpoVT_AbrB"/>
    <property type="match status" value="1"/>
</dbReference>
<dbReference type="Gene3D" id="2.10.260.10">
    <property type="match status" value="1"/>
</dbReference>
<dbReference type="InterPro" id="IPR037914">
    <property type="entry name" value="SpoVT-AbrB_sf"/>
</dbReference>
<dbReference type="InterPro" id="IPR007159">
    <property type="entry name" value="SpoVT-AbrB_dom"/>
</dbReference>
<dbReference type="eggNOG" id="COG2002">
    <property type="taxonomic scope" value="Bacteria"/>
</dbReference>
<evidence type="ECO:0000313" key="3">
    <source>
        <dbReference type="Proteomes" id="UP000001946"/>
    </source>
</evidence>
<dbReference type="GO" id="GO:0003677">
    <property type="term" value="F:DNA binding"/>
    <property type="evidence" value="ECO:0007669"/>
    <property type="project" value="InterPro"/>
</dbReference>
<dbReference type="AlphaFoldDB" id="Q250X2"/>
<name>Q250X2_DESHY</name>
<sequence>MAKRHSYGVVQMKKKAILTIPKEVRLALHLADEGELFEIIVDNGKIILEPKTLIPKEQEWFWTERWQAGEREAEEDIKAGRVSPAFDNVKDLLEALNNED</sequence>
<accession>Q250X2</accession>
<dbReference type="HOGENOM" id="CLU_158484_7_1_9"/>
<dbReference type="KEGG" id="dsy:DSY0381"/>
<dbReference type="EMBL" id="AP008230">
    <property type="protein sequence ID" value="BAE82170.1"/>
    <property type="molecule type" value="Genomic_DNA"/>
</dbReference>
<dbReference type="Pfam" id="PF04014">
    <property type="entry name" value="MazE_antitoxin"/>
    <property type="match status" value="1"/>
</dbReference>
<dbReference type="Proteomes" id="UP000001946">
    <property type="component" value="Chromosome"/>
</dbReference>
<organism evidence="2 3">
    <name type="scientific">Desulfitobacterium hafniense (strain Y51)</name>
    <dbReference type="NCBI Taxonomy" id="138119"/>
    <lineage>
        <taxon>Bacteria</taxon>
        <taxon>Bacillati</taxon>
        <taxon>Bacillota</taxon>
        <taxon>Clostridia</taxon>
        <taxon>Eubacteriales</taxon>
        <taxon>Desulfitobacteriaceae</taxon>
        <taxon>Desulfitobacterium</taxon>
    </lineage>
</organism>
<gene>
    <name evidence="2" type="ordered locus">DSY0381</name>
</gene>
<reference evidence="2 3" key="1">
    <citation type="journal article" date="2006" name="J. Bacteriol.">
        <title>Complete genome sequence of the dehalorespiring bacterium Desulfitobacterium hafniense Y51 and comparison with Dehalococcoides ethenogenes 195.</title>
        <authorList>
            <person name="Nonaka H."/>
            <person name="Keresztes G."/>
            <person name="Shinoda Y."/>
            <person name="Ikenaga Y."/>
            <person name="Abe M."/>
            <person name="Naito K."/>
            <person name="Inatomi K."/>
            <person name="Furukawa K."/>
            <person name="Inui M."/>
            <person name="Yukawa H."/>
        </authorList>
    </citation>
    <scope>NUCLEOTIDE SEQUENCE [LARGE SCALE GENOMIC DNA]</scope>
    <source>
        <strain evidence="2 3">Y51</strain>
    </source>
</reference>
<feature type="domain" description="SpoVT-AbrB" evidence="1">
    <location>
        <begin position="10"/>
        <end position="56"/>
    </location>
</feature>
<dbReference type="STRING" id="138119.DSY0381"/>
<keyword evidence="3" id="KW-1185">Reference proteome</keyword>
<evidence type="ECO:0000259" key="1">
    <source>
        <dbReference type="SMART" id="SM00966"/>
    </source>
</evidence>
<evidence type="ECO:0000313" key="2">
    <source>
        <dbReference type="EMBL" id="BAE82170.1"/>
    </source>
</evidence>
<dbReference type="NCBIfam" id="TIGR01439">
    <property type="entry name" value="lp_hng_hel_AbrB"/>
    <property type="match status" value="1"/>
</dbReference>
<protein>
    <recommendedName>
        <fullName evidence="1">SpoVT-AbrB domain-containing protein</fullName>
    </recommendedName>
</protein>
<proteinExistence type="predicted"/>